<dbReference type="InterPro" id="IPR009003">
    <property type="entry name" value="Peptidase_S1_PA"/>
</dbReference>
<feature type="domain" description="Peptidase S1" evidence="8">
    <location>
        <begin position="370"/>
        <end position="597"/>
    </location>
</feature>
<dbReference type="RefSeq" id="XP_028132280.1">
    <property type="nucleotide sequence ID" value="XM_028276479.1"/>
</dbReference>
<dbReference type="SMART" id="SM00020">
    <property type="entry name" value="Tryp_SPc"/>
    <property type="match status" value="2"/>
</dbReference>
<keyword evidence="4" id="KW-1015">Disulfide bond</keyword>
<dbReference type="PROSITE" id="PS00135">
    <property type="entry name" value="TRYPSIN_SER"/>
    <property type="match status" value="1"/>
</dbReference>
<feature type="chain" id="PRO_5027760505" evidence="7">
    <location>
        <begin position="18"/>
        <end position="597"/>
    </location>
</feature>
<sequence>MYSTIKFLLTSFTLVQAKLDWNKVFPNELKVPHINLDYHDITHLKIVGGIETEPHSKPYQVALLIPVPRGTSFCGGSLISKRTVLTAAHCLDRVNGKVTVILGGHNIRKKEPSQIRVKSSTVIIHPDWNRFLLRNDVGLVILPSEVELNDDIQTIPLPHENSKASFKGKNALATGWGRYSDYNKNISPVLREVNIPIISNFWCGVHYLGSITDSHICASGTGGRATCNGDSGGPLVVHGVQVGIVSFGVIFGCEIGWPVVFSRITYFSDWIHENMIDGEFYVNLRSMGNGLELVFPEVLTPIQLDNKDNLCAGRTGDEEFGFQNEMDKGKNQFSFVTAKGCNFFNVHICTKSNAGKPAAENTEKSSDLEIIDGQEVVPHSMPYMAAIRTVINSTSILCGGSLISDSLVLTAARCVDGASEVDVTLGAHNLEDNEDSQITLISSSFIIHKDYRHSGLADDIAVIELPVSVPLSRYIATIKLPELTDIGNTYEGQEALVAGWGGVNDVEQVKSNVLRYQNLTIIPVEMCEISYLFKMQSDQICASAPLGKNICLGDNGSPLVVNGVQIGIASYGSVFGCSMGFPGVFTRVTKYLEWLPL</sequence>
<dbReference type="PROSITE" id="PS00134">
    <property type="entry name" value="TRYPSIN_HIS"/>
    <property type="match status" value="1"/>
</dbReference>
<evidence type="ECO:0000259" key="8">
    <source>
        <dbReference type="PROSITE" id="PS50240"/>
    </source>
</evidence>
<keyword evidence="3 6" id="KW-0720">Serine protease</keyword>
<dbReference type="InterPro" id="IPR001254">
    <property type="entry name" value="Trypsin_dom"/>
</dbReference>
<dbReference type="Gene3D" id="2.40.10.10">
    <property type="entry name" value="Trypsin-like serine proteases"/>
    <property type="match status" value="4"/>
</dbReference>
<dbReference type="PROSITE" id="PS50240">
    <property type="entry name" value="TRYPSIN_DOM"/>
    <property type="match status" value="2"/>
</dbReference>
<protein>
    <submittedName>
        <fullName evidence="9">Uncharacterized protein LOC114327772</fullName>
    </submittedName>
</protein>
<keyword evidence="7" id="KW-0732">Signal</keyword>
<evidence type="ECO:0000256" key="5">
    <source>
        <dbReference type="ARBA" id="ARBA00024195"/>
    </source>
</evidence>
<proteinExistence type="inferred from homology"/>
<accession>A0A6P7FGB6</accession>
<dbReference type="InterPro" id="IPR018114">
    <property type="entry name" value="TRYPSIN_HIS"/>
</dbReference>
<feature type="domain" description="Peptidase S1" evidence="8">
    <location>
        <begin position="46"/>
        <end position="276"/>
    </location>
</feature>
<dbReference type="GO" id="GO:0006508">
    <property type="term" value="P:proteolysis"/>
    <property type="evidence" value="ECO:0007669"/>
    <property type="project" value="UniProtKB-KW"/>
</dbReference>
<evidence type="ECO:0000256" key="1">
    <source>
        <dbReference type="ARBA" id="ARBA00022670"/>
    </source>
</evidence>
<name>A0A6P7FGB6_DIAVI</name>
<evidence type="ECO:0000256" key="7">
    <source>
        <dbReference type="SAM" id="SignalP"/>
    </source>
</evidence>
<keyword evidence="2 6" id="KW-0378">Hydrolase</keyword>
<dbReference type="PRINTS" id="PR00722">
    <property type="entry name" value="CHYMOTRYPSIN"/>
</dbReference>
<dbReference type="FunFam" id="2.40.10.10:FF:000034">
    <property type="entry name" value="Eupolytin"/>
    <property type="match status" value="1"/>
</dbReference>
<evidence type="ECO:0000256" key="2">
    <source>
        <dbReference type="ARBA" id="ARBA00022801"/>
    </source>
</evidence>
<dbReference type="CDD" id="cd00190">
    <property type="entry name" value="Tryp_SPc"/>
    <property type="match status" value="2"/>
</dbReference>
<organism evidence="9">
    <name type="scientific">Diabrotica virgifera virgifera</name>
    <name type="common">western corn rootworm</name>
    <dbReference type="NCBI Taxonomy" id="50390"/>
    <lineage>
        <taxon>Eukaryota</taxon>
        <taxon>Metazoa</taxon>
        <taxon>Ecdysozoa</taxon>
        <taxon>Arthropoda</taxon>
        <taxon>Hexapoda</taxon>
        <taxon>Insecta</taxon>
        <taxon>Pterygota</taxon>
        <taxon>Neoptera</taxon>
        <taxon>Endopterygota</taxon>
        <taxon>Coleoptera</taxon>
        <taxon>Polyphaga</taxon>
        <taxon>Cucujiformia</taxon>
        <taxon>Chrysomeloidea</taxon>
        <taxon>Chrysomelidae</taxon>
        <taxon>Galerucinae</taxon>
        <taxon>Diabroticina</taxon>
        <taxon>Diabroticites</taxon>
        <taxon>Diabrotica</taxon>
    </lineage>
</organism>
<dbReference type="PANTHER" id="PTHR24256">
    <property type="entry name" value="TRYPTASE-RELATED"/>
    <property type="match status" value="1"/>
</dbReference>
<dbReference type="InterPro" id="IPR043504">
    <property type="entry name" value="Peptidase_S1_PA_chymotrypsin"/>
</dbReference>
<dbReference type="FunFam" id="2.40.10.10:FF:000068">
    <property type="entry name" value="transmembrane protease serine 2"/>
    <property type="match status" value="1"/>
</dbReference>
<dbReference type="GO" id="GO:0004252">
    <property type="term" value="F:serine-type endopeptidase activity"/>
    <property type="evidence" value="ECO:0007669"/>
    <property type="project" value="InterPro"/>
</dbReference>
<dbReference type="InterPro" id="IPR033116">
    <property type="entry name" value="TRYPSIN_SER"/>
</dbReference>
<evidence type="ECO:0000256" key="6">
    <source>
        <dbReference type="RuleBase" id="RU363034"/>
    </source>
</evidence>
<dbReference type="InterPro" id="IPR001314">
    <property type="entry name" value="Peptidase_S1A"/>
</dbReference>
<dbReference type="OrthoDB" id="5565075at2759"/>
<dbReference type="AlphaFoldDB" id="A0A6P7FGB6"/>
<evidence type="ECO:0000256" key="4">
    <source>
        <dbReference type="ARBA" id="ARBA00023157"/>
    </source>
</evidence>
<feature type="signal peptide" evidence="7">
    <location>
        <begin position="1"/>
        <end position="17"/>
    </location>
</feature>
<keyword evidence="1 6" id="KW-0645">Protease</keyword>
<comment type="similarity">
    <text evidence="5">Belongs to the peptidase S1 family. CLIP subfamily.</text>
</comment>
<dbReference type="Pfam" id="PF00089">
    <property type="entry name" value="Trypsin"/>
    <property type="match status" value="2"/>
</dbReference>
<evidence type="ECO:0000313" key="9">
    <source>
        <dbReference type="RefSeq" id="XP_028132280.1"/>
    </source>
</evidence>
<reference evidence="9" key="1">
    <citation type="submission" date="2025-08" db="UniProtKB">
        <authorList>
            <consortium name="RefSeq"/>
        </authorList>
    </citation>
    <scope>IDENTIFICATION</scope>
    <source>
        <tissue evidence="9">Whole insect</tissue>
    </source>
</reference>
<dbReference type="InParanoid" id="A0A6P7FGB6"/>
<evidence type="ECO:0000256" key="3">
    <source>
        <dbReference type="ARBA" id="ARBA00022825"/>
    </source>
</evidence>
<gene>
    <name evidence="9" type="primary">LOC114327772</name>
</gene>
<dbReference type="SUPFAM" id="SSF50494">
    <property type="entry name" value="Trypsin-like serine proteases"/>
    <property type="match status" value="2"/>
</dbReference>
<dbReference type="InterPro" id="IPR051487">
    <property type="entry name" value="Ser/Thr_Proteases_Immune/Dev"/>
</dbReference>